<dbReference type="NCBIfam" id="TIGR01085">
    <property type="entry name" value="murE"/>
    <property type="match status" value="1"/>
</dbReference>
<evidence type="ECO:0000256" key="1">
    <source>
        <dbReference type="ARBA" id="ARBA00005898"/>
    </source>
</evidence>
<keyword evidence="2" id="KW-0961">Cell wall biogenesis/degradation</keyword>
<dbReference type="GO" id="GO:0051301">
    <property type="term" value="P:cell division"/>
    <property type="evidence" value="ECO:0007669"/>
    <property type="project" value="UniProtKB-KW"/>
</dbReference>
<dbReference type="EMBL" id="AGXC01000001">
    <property type="protein sequence ID" value="EMZ42778.1"/>
    <property type="molecule type" value="Genomic_DNA"/>
</dbReference>
<proteinExistence type="inferred from homology"/>
<dbReference type="SUPFAM" id="SSF53244">
    <property type="entry name" value="MurD-like peptide ligases, peptide-binding domain"/>
    <property type="match status" value="1"/>
</dbReference>
<keyword evidence="2" id="KW-0132">Cell division</keyword>
<gene>
    <name evidence="5" type="ORF">HMPREF1091_00336</name>
</gene>
<comment type="caution">
    <text evidence="5">The sequence shown here is derived from an EMBL/GenBank/DDBJ whole genome shotgun (WGS) entry which is preliminary data.</text>
</comment>
<feature type="domain" description="Mur ligase central" evidence="4">
    <location>
        <begin position="133"/>
        <end position="352"/>
    </location>
</feature>
<keyword evidence="6" id="KW-1185">Reference proteome</keyword>
<feature type="domain" description="Mur ligase C-terminal" evidence="3">
    <location>
        <begin position="373"/>
        <end position="500"/>
    </location>
</feature>
<name>N2BW09_9ACTN</name>
<dbReference type="GO" id="GO:0008360">
    <property type="term" value="P:regulation of cell shape"/>
    <property type="evidence" value="ECO:0007669"/>
    <property type="project" value="UniProtKB-KW"/>
</dbReference>
<evidence type="ECO:0000313" key="5">
    <source>
        <dbReference type="EMBL" id="EMZ42778.1"/>
    </source>
</evidence>
<evidence type="ECO:0000256" key="2">
    <source>
        <dbReference type="RuleBase" id="RU004135"/>
    </source>
</evidence>
<keyword evidence="2" id="KW-0573">Peptidoglycan synthesis</keyword>
<dbReference type="InterPro" id="IPR004101">
    <property type="entry name" value="Mur_ligase_C"/>
</dbReference>
<dbReference type="SUPFAM" id="SSF53623">
    <property type="entry name" value="MurD-like peptide ligases, catalytic domain"/>
    <property type="match status" value="1"/>
</dbReference>
<comment type="subcellular location">
    <subcellularLocation>
        <location evidence="2">Cytoplasm</location>
    </subcellularLocation>
</comment>
<dbReference type="AlphaFoldDB" id="N2BW09"/>
<dbReference type="PANTHER" id="PTHR23135">
    <property type="entry name" value="MUR LIGASE FAMILY MEMBER"/>
    <property type="match status" value="1"/>
</dbReference>
<comment type="pathway">
    <text evidence="2">Cell wall biogenesis; peptidoglycan biosynthesis.</text>
</comment>
<dbReference type="Gene3D" id="3.40.1390.10">
    <property type="entry name" value="MurE/MurF, N-terminal domain"/>
    <property type="match status" value="1"/>
</dbReference>
<dbReference type="Proteomes" id="UP000012651">
    <property type="component" value="Unassembled WGS sequence"/>
</dbReference>
<sequence length="539" mass="58676">MQPQQTIRILTAMNTTTFTELAALLDQHQLLVQATPSAPTTPLSIFGAACDSRTVQNGNLFICKGAAFKPQFLQAALAAGAVAYACADTDYAKLAALAPHTPVLVVNDIRRAMAYLSAAAWDYPDQSIQIAGITGTKGKSTVAYMLRSICDKGTAYAHASIMGSIETYDGIEREESHNTTPEAADLWRHLAHAKASDHSPMIMEVSSQALKYDRVLGLHVGVAGWLNIGQDHISPNEHSDFEDYFSSKLKLFSLTNTAVINLETDQLDRVLTAAASLEKQITYSATGCSAHRYQSAEGTVHTVLPDLWAKNIEPGFGSLSFVCHTPHWTDTVFLSMAGLFNVDNALCAIGMAQQMGYSKQEICEGLAHCQVPGRMEISPASTSHVVGLIDYAHNRLSFKKFFSSVKQEFTGRKIVAVFGCAGGKAYERRQELPEEAAKWCDLMIYTSEDPWNEPAEKICAQMATHTPVDATYEIIVDRTAAIERAVAVAQSYEQDSIVCLLAKGDETRMHRGDAFVPMPCDGDVFAQAMAASRTKQLEA</sequence>
<dbReference type="Pfam" id="PF02875">
    <property type="entry name" value="Mur_ligase_C"/>
    <property type="match status" value="1"/>
</dbReference>
<dbReference type="Gene3D" id="3.90.190.20">
    <property type="entry name" value="Mur ligase, C-terminal domain"/>
    <property type="match status" value="1"/>
</dbReference>
<dbReference type="PANTHER" id="PTHR23135:SF4">
    <property type="entry name" value="UDP-N-ACETYLMURAMOYL-L-ALANYL-D-GLUTAMATE--2,6-DIAMINOPIMELATE LIGASE MURE HOMOLOG, CHLOROPLASTIC"/>
    <property type="match status" value="1"/>
</dbReference>
<dbReference type="GO" id="GO:0009252">
    <property type="term" value="P:peptidoglycan biosynthetic process"/>
    <property type="evidence" value="ECO:0007669"/>
    <property type="project" value="UniProtKB-UniPathway"/>
</dbReference>
<dbReference type="SUPFAM" id="SSF63418">
    <property type="entry name" value="MurE/MurF N-terminal domain"/>
    <property type="match status" value="1"/>
</dbReference>
<dbReference type="PATRIC" id="fig|997872.3.peg.327"/>
<keyword evidence="2" id="KW-0131">Cell cycle</keyword>
<accession>N2BW09</accession>
<comment type="similarity">
    <text evidence="1">Belongs to the MurCDEF family. MurE subfamily.</text>
</comment>
<dbReference type="HOGENOM" id="CLU_022291_4_2_11"/>
<dbReference type="UniPathway" id="UPA00219"/>
<evidence type="ECO:0000259" key="3">
    <source>
        <dbReference type="Pfam" id="PF02875"/>
    </source>
</evidence>
<dbReference type="InterPro" id="IPR036565">
    <property type="entry name" value="Mur-like_cat_sf"/>
</dbReference>
<dbReference type="InterPro" id="IPR013221">
    <property type="entry name" value="Mur_ligase_cen"/>
</dbReference>
<dbReference type="GO" id="GO:0016881">
    <property type="term" value="F:acid-amino acid ligase activity"/>
    <property type="evidence" value="ECO:0007669"/>
    <property type="project" value="InterPro"/>
</dbReference>
<protein>
    <submittedName>
        <fullName evidence="5">UDP-N-acetylmuramyl-tripeptide synthetase</fullName>
    </submittedName>
</protein>
<reference evidence="5 6" key="1">
    <citation type="submission" date="2013-03" db="EMBL/GenBank/DDBJ databases">
        <title>The Genome Sequence of Atopobium minutum 10063974.</title>
        <authorList>
            <consortium name="The Broad Institute Genome Sequencing Platform"/>
            <person name="Earl A."/>
            <person name="Ward D."/>
            <person name="Feldgarden M."/>
            <person name="Gevers D."/>
            <person name="Lambert T."/>
            <person name="Marvaud J.-C."/>
            <person name="Courvalin P."/>
            <person name="Walker B."/>
            <person name="Young S.K."/>
            <person name="Zeng Q."/>
            <person name="Gargeya S."/>
            <person name="Fitzgerald M."/>
            <person name="Haas B."/>
            <person name="Abouelleil A."/>
            <person name="Alvarado L."/>
            <person name="Arachchi H.M."/>
            <person name="Berlin A.M."/>
            <person name="Chapman S.B."/>
            <person name="Dewar J."/>
            <person name="Goldberg J."/>
            <person name="Griggs A."/>
            <person name="Gujja S."/>
            <person name="Hansen M."/>
            <person name="Howarth C."/>
            <person name="Imamovic A."/>
            <person name="Larimer J."/>
            <person name="McCowan C."/>
            <person name="Murphy C."/>
            <person name="Neiman D."/>
            <person name="Pearson M."/>
            <person name="Priest M."/>
            <person name="Roberts A."/>
            <person name="Saif S."/>
            <person name="Shea T."/>
            <person name="Sisk P."/>
            <person name="Sykes S."/>
            <person name="Wortman J."/>
            <person name="Nusbaum C."/>
            <person name="Birren B."/>
        </authorList>
    </citation>
    <scope>NUCLEOTIDE SEQUENCE [LARGE SCALE GENOMIC DNA]</scope>
    <source>
        <strain evidence="5 6">10063974</strain>
    </source>
</reference>
<dbReference type="Gene3D" id="3.40.1190.10">
    <property type="entry name" value="Mur-like, catalytic domain"/>
    <property type="match status" value="1"/>
</dbReference>
<dbReference type="InterPro" id="IPR036615">
    <property type="entry name" value="Mur_ligase_C_dom_sf"/>
</dbReference>
<dbReference type="GO" id="GO:0005737">
    <property type="term" value="C:cytoplasm"/>
    <property type="evidence" value="ECO:0007669"/>
    <property type="project" value="UniProtKB-SubCell"/>
</dbReference>
<evidence type="ECO:0000313" key="6">
    <source>
        <dbReference type="Proteomes" id="UP000012651"/>
    </source>
</evidence>
<evidence type="ECO:0000259" key="4">
    <source>
        <dbReference type="Pfam" id="PF08245"/>
    </source>
</evidence>
<dbReference type="InterPro" id="IPR035911">
    <property type="entry name" value="MurE/MurF_N"/>
</dbReference>
<keyword evidence="2" id="KW-0133">Cell shape</keyword>
<organism evidence="5 6">
    <name type="scientific">Atopobium minutum 10063974</name>
    <dbReference type="NCBI Taxonomy" id="997872"/>
    <lineage>
        <taxon>Bacteria</taxon>
        <taxon>Bacillati</taxon>
        <taxon>Actinomycetota</taxon>
        <taxon>Coriobacteriia</taxon>
        <taxon>Coriobacteriales</taxon>
        <taxon>Atopobiaceae</taxon>
        <taxon>Atopobium</taxon>
    </lineage>
</organism>
<dbReference type="Pfam" id="PF08245">
    <property type="entry name" value="Mur_ligase_M"/>
    <property type="match status" value="1"/>
</dbReference>
<dbReference type="GO" id="GO:0071555">
    <property type="term" value="P:cell wall organization"/>
    <property type="evidence" value="ECO:0007669"/>
    <property type="project" value="UniProtKB-KW"/>
</dbReference>
<dbReference type="GO" id="GO:0005524">
    <property type="term" value="F:ATP binding"/>
    <property type="evidence" value="ECO:0007669"/>
    <property type="project" value="InterPro"/>
</dbReference>
<dbReference type="InterPro" id="IPR005761">
    <property type="entry name" value="UDP-N-AcMur-Glu-dNH2Pim_ligase"/>
</dbReference>